<dbReference type="AlphaFoldDB" id="A0AAD9US66"/>
<dbReference type="Proteomes" id="UP001249851">
    <property type="component" value="Unassembled WGS sequence"/>
</dbReference>
<keyword evidence="3" id="KW-1185">Reference proteome</keyword>
<reference evidence="2" key="1">
    <citation type="journal article" date="2023" name="G3 (Bethesda)">
        <title>Whole genome assembly and annotation of the endangered Caribbean coral Acropora cervicornis.</title>
        <authorList>
            <person name="Selwyn J.D."/>
            <person name="Vollmer S.V."/>
        </authorList>
    </citation>
    <scope>NUCLEOTIDE SEQUENCE</scope>
    <source>
        <strain evidence="2">K2</strain>
    </source>
</reference>
<proteinExistence type="predicted"/>
<sequence length="747" mass="84864">MSSLGSLTDLHIWHQLTTLSVENDDSDISKKQLPPEDDLPFLVLVFVEFRYSRYIYAQSKCSKRVVIYSHIFDRGSNNRLDEARRERNNANRLFDSQNNNRGGYNVGKLYYYEGSVLPIEWTIQHSCADQNNHCDMILQYMCGDNVRNGITTQTIPDNPALCKSYDCNSDVRFGMHEDHDYYTNCKYRNRNKGLFTADRKLRRDSAIYTRQNPGGAKQSENVKGRWACKVAREYLKKMNWRNYKIPNNREDCEAKNFTWEKTPSHGIPVPECRESDWSRDNHLGNGKGGYTNKYNWTLPNLDHENCVLRIRYNITTGDFDGWNSSVNSSLNGVKLEIGQKYGMNESTAAQTGFVFKQNPEVSLFPGFDLKLRLAINTHQYGRVFQDRSHTFAVRQRPSDMKNVKIWNLNVRGKRGNIVQVYPGVEYDFVPNSMHVKDGDLIHFQWTGSNTNPNNNDGQGKAGTDRSNVVLLRSSEWGRNYPSLSLDQTNLLGLDRNSLRHLAVLDNSQFGGEMSELDDAGTYFDLGPQKVTGIGTYYYMSTRNNNFSNRSQKGRIVVSNIEQISRKLGRLGGTLEFSDGQHVTFGPEALTQLQTITVELMTADDGQRMIEERGGRMGVGHGYASNFLIVNPHSLKTSNKFVIGMKVDSGVTSKIQFYRSSDALDLKTWFKVDSSMNDGLATLEVREGGVYVARTLPDSAIISGIVVTCIVIVIVIGGTTFYFRRHPDKWQTVKRSAMNVCRSCKSSV</sequence>
<evidence type="ECO:0000313" key="3">
    <source>
        <dbReference type="Proteomes" id="UP001249851"/>
    </source>
</evidence>
<name>A0AAD9US66_ACRCE</name>
<organism evidence="2 3">
    <name type="scientific">Acropora cervicornis</name>
    <name type="common">Staghorn coral</name>
    <dbReference type="NCBI Taxonomy" id="6130"/>
    <lineage>
        <taxon>Eukaryota</taxon>
        <taxon>Metazoa</taxon>
        <taxon>Cnidaria</taxon>
        <taxon>Anthozoa</taxon>
        <taxon>Hexacorallia</taxon>
        <taxon>Scleractinia</taxon>
        <taxon>Astrocoeniina</taxon>
        <taxon>Acroporidae</taxon>
        <taxon>Acropora</taxon>
    </lineage>
</organism>
<evidence type="ECO:0000256" key="1">
    <source>
        <dbReference type="SAM" id="Phobius"/>
    </source>
</evidence>
<accession>A0AAD9US66</accession>
<reference evidence="2" key="2">
    <citation type="journal article" date="2023" name="Science">
        <title>Genomic signatures of disease resistance in endangered staghorn corals.</title>
        <authorList>
            <person name="Vollmer S.V."/>
            <person name="Selwyn J.D."/>
            <person name="Despard B.A."/>
            <person name="Roesel C.L."/>
        </authorList>
    </citation>
    <scope>NUCLEOTIDE SEQUENCE</scope>
    <source>
        <strain evidence="2">K2</strain>
    </source>
</reference>
<feature type="transmembrane region" description="Helical" evidence="1">
    <location>
        <begin position="699"/>
        <end position="722"/>
    </location>
</feature>
<dbReference type="EMBL" id="JARQWQ010000160">
    <property type="protein sequence ID" value="KAK2547999.1"/>
    <property type="molecule type" value="Genomic_DNA"/>
</dbReference>
<dbReference type="InterPro" id="IPR053320">
    <property type="entry name" value="Protein_DD3-3_O-glyco"/>
</dbReference>
<comment type="caution">
    <text evidence="2">The sequence shown here is derived from an EMBL/GenBank/DDBJ whole genome shotgun (WGS) entry which is preliminary data.</text>
</comment>
<keyword evidence="1" id="KW-0472">Membrane</keyword>
<protein>
    <submittedName>
        <fullName evidence="2">Protein DD3-3</fullName>
    </submittedName>
</protein>
<dbReference type="PANTHER" id="PTHR35170:SF1">
    <property type="entry name" value="PROTEIN DD3-3"/>
    <property type="match status" value="1"/>
</dbReference>
<keyword evidence="1" id="KW-0812">Transmembrane</keyword>
<keyword evidence="1" id="KW-1133">Transmembrane helix</keyword>
<gene>
    <name evidence="2" type="ORF">P5673_031947</name>
</gene>
<dbReference type="PANTHER" id="PTHR35170">
    <property type="entry name" value="PROTEIN DD3-3"/>
    <property type="match status" value="1"/>
</dbReference>
<evidence type="ECO:0000313" key="2">
    <source>
        <dbReference type="EMBL" id="KAK2547999.1"/>
    </source>
</evidence>